<dbReference type="Pfam" id="PF13602">
    <property type="entry name" value="ADH_zinc_N_2"/>
    <property type="match status" value="1"/>
</dbReference>
<evidence type="ECO:0000259" key="2">
    <source>
        <dbReference type="SMART" id="SM00829"/>
    </source>
</evidence>
<dbReference type="PANTHER" id="PTHR44154:SF1">
    <property type="entry name" value="QUINONE OXIDOREDUCTASE"/>
    <property type="match status" value="1"/>
</dbReference>
<dbReference type="SUPFAM" id="SSF50129">
    <property type="entry name" value="GroES-like"/>
    <property type="match status" value="1"/>
</dbReference>
<dbReference type="GO" id="GO:0004022">
    <property type="term" value="F:alcohol dehydrogenase (NAD+) activity"/>
    <property type="evidence" value="ECO:0007669"/>
    <property type="project" value="UniProtKB-EC"/>
</dbReference>
<dbReference type="eggNOG" id="COG0604">
    <property type="taxonomic scope" value="Bacteria"/>
</dbReference>
<organism evidence="3 4">
    <name type="scientific">Roseovarius mucosus DSM 17069</name>
    <dbReference type="NCBI Taxonomy" id="1288298"/>
    <lineage>
        <taxon>Bacteria</taxon>
        <taxon>Pseudomonadati</taxon>
        <taxon>Pseudomonadota</taxon>
        <taxon>Alphaproteobacteria</taxon>
        <taxon>Rhodobacterales</taxon>
        <taxon>Roseobacteraceae</taxon>
        <taxon>Roseovarius</taxon>
    </lineage>
</organism>
<dbReference type="Gene3D" id="3.90.180.10">
    <property type="entry name" value="Medium-chain alcohol dehydrogenases, catalytic domain"/>
    <property type="match status" value="1"/>
</dbReference>
<name>A0A0A0HNE2_9RHOB</name>
<accession>A0A0A0HNE2</accession>
<dbReference type="SMART" id="SM00829">
    <property type="entry name" value="PKS_ER"/>
    <property type="match status" value="1"/>
</dbReference>
<comment type="caution">
    <text evidence="3">The sequence shown here is derived from an EMBL/GenBank/DDBJ whole genome shotgun (WGS) entry which is preliminary data.</text>
</comment>
<dbReference type="Gene3D" id="3.40.50.720">
    <property type="entry name" value="NAD(P)-binding Rossmann-like Domain"/>
    <property type="match status" value="1"/>
</dbReference>
<keyword evidence="3" id="KW-0560">Oxidoreductase</keyword>
<dbReference type="PATRIC" id="fig|1288298.3.peg.2385"/>
<dbReference type="PANTHER" id="PTHR44154">
    <property type="entry name" value="QUINONE OXIDOREDUCTASE"/>
    <property type="match status" value="1"/>
</dbReference>
<dbReference type="Proteomes" id="UP000030021">
    <property type="component" value="Unassembled WGS sequence"/>
</dbReference>
<dbReference type="EC" id="1.1.1.1" evidence="3"/>
<sequence>MTLPETMCGVYLTRHGGPEALAWRADIPVPRPGPGEVLVRVRAAGVNNTDINTREGWYAAAVAGATGETADGVESGGWAGALAFPRIQGGDLCGEVVARGAGVETPALGARVTCPINISRPTEENPVGFIALGSEIDGAFAEYCLMRADDLYDVSDVPLSDIEIAALPCGFGTALGLLDRAGVGPGQEVLITGASGNVGLAAVQLAAAMGARVTGMAAAVKAAVLREEGAAEVIARDAPLPQDRYDAVIDLVGGAGVAALIDALRPGGHYAVAGAIAGPMITVDLRRIYLRDITLHGCTYQAPQVFARLIEMARAGRVRPRIAATYPLRDIARAQADFQAKTHAGKLVLLPPEDKE</sequence>
<gene>
    <name evidence="3" type="ORF">rosmuc_02374</name>
</gene>
<dbReference type="Pfam" id="PF08240">
    <property type="entry name" value="ADH_N"/>
    <property type="match status" value="1"/>
</dbReference>
<dbReference type="STRING" id="215743.ROSMUCSMR3_03061"/>
<evidence type="ECO:0000256" key="1">
    <source>
        <dbReference type="ARBA" id="ARBA00022857"/>
    </source>
</evidence>
<dbReference type="SUPFAM" id="SSF51735">
    <property type="entry name" value="NAD(P)-binding Rossmann-fold domains"/>
    <property type="match status" value="1"/>
</dbReference>
<keyword evidence="1" id="KW-0521">NADP</keyword>
<protein>
    <submittedName>
        <fullName evidence="3">NADPH:quinone reductase</fullName>
        <ecNumber evidence="3">1.1.1.1</ecNumber>
    </submittedName>
</protein>
<proteinExistence type="predicted"/>
<dbReference type="InterPro" id="IPR036291">
    <property type="entry name" value="NAD(P)-bd_dom_sf"/>
</dbReference>
<feature type="domain" description="Enoyl reductase (ER)" evidence="2">
    <location>
        <begin position="16"/>
        <end position="349"/>
    </location>
</feature>
<evidence type="ECO:0000313" key="4">
    <source>
        <dbReference type="Proteomes" id="UP000030021"/>
    </source>
</evidence>
<dbReference type="InterPro" id="IPR051603">
    <property type="entry name" value="Zinc-ADH_QOR/CCCR"/>
</dbReference>
<dbReference type="InterPro" id="IPR011032">
    <property type="entry name" value="GroES-like_sf"/>
</dbReference>
<dbReference type="RefSeq" id="WP_037273524.1">
    <property type="nucleotide sequence ID" value="NZ_KN293980.1"/>
</dbReference>
<dbReference type="InterPro" id="IPR013154">
    <property type="entry name" value="ADH-like_N"/>
</dbReference>
<evidence type="ECO:0000313" key="3">
    <source>
        <dbReference type="EMBL" id="KGM87638.1"/>
    </source>
</evidence>
<reference evidence="3 4" key="1">
    <citation type="submission" date="2013-01" db="EMBL/GenBank/DDBJ databases">
        <authorList>
            <person name="Fiebig A."/>
            <person name="Goeker M."/>
            <person name="Klenk H.-P.P."/>
        </authorList>
    </citation>
    <scope>NUCLEOTIDE SEQUENCE [LARGE SCALE GENOMIC DNA]</scope>
    <source>
        <strain evidence="3 4">DSM 17069</strain>
    </source>
</reference>
<dbReference type="OrthoDB" id="9788224at2"/>
<dbReference type="EMBL" id="AONH01000013">
    <property type="protein sequence ID" value="KGM87638.1"/>
    <property type="molecule type" value="Genomic_DNA"/>
</dbReference>
<dbReference type="AlphaFoldDB" id="A0A0A0HNE2"/>
<dbReference type="HOGENOM" id="CLU_026673_3_4_5"/>
<dbReference type="InterPro" id="IPR020843">
    <property type="entry name" value="ER"/>
</dbReference>